<dbReference type="EMBL" id="CAKOFQ010007150">
    <property type="protein sequence ID" value="CAH1992607.1"/>
    <property type="molecule type" value="Genomic_DNA"/>
</dbReference>
<feature type="region of interest" description="Disordered" evidence="1">
    <location>
        <begin position="1"/>
        <end position="38"/>
    </location>
</feature>
<dbReference type="Proteomes" id="UP001152888">
    <property type="component" value="Unassembled WGS sequence"/>
</dbReference>
<evidence type="ECO:0000313" key="2">
    <source>
        <dbReference type="EMBL" id="CAH1992607.1"/>
    </source>
</evidence>
<sequence>MKRKEKRERVVREKGETKAEKKEGEVVSSHLSAMPPESRQPYYLPPASFIQQKQNGKVSLKALKKYATFLIV</sequence>
<reference evidence="2" key="1">
    <citation type="submission" date="2022-03" db="EMBL/GenBank/DDBJ databases">
        <authorList>
            <person name="Sayadi A."/>
        </authorList>
    </citation>
    <scope>NUCLEOTIDE SEQUENCE</scope>
</reference>
<evidence type="ECO:0000313" key="3">
    <source>
        <dbReference type="Proteomes" id="UP001152888"/>
    </source>
</evidence>
<organism evidence="2 3">
    <name type="scientific">Acanthoscelides obtectus</name>
    <name type="common">Bean weevil</name>
    <name type="synonym">Bruchus obtectus</name>
    <dbReference type="NCBI Taxonomy" id="200917"/>
    <lineage>
        <taxon>Eukaryota</taxon>
        <taxon>Metazoa</taxon>
        <taxon>Ecdysozoa</taxon>
        <taxon>Arthropoda</taxon>
        <taxon>Hexapoda</taxon>
        <taxon>Insecta</taxon>
        <taxon>Pterygota</taxon>
        <taxon>Neoptera</taxon>
        <taxon>Endopterygota</taxon>
        <taxon>Coleoptera</taxon>
        <taxon>Polyphaga</taxon>
        <taxon>Cucujiformia</taxon>
        <taxon>Chrysomeloidea</taxon>
        <taxon>Chrysomelidae</taxon>
        <taxon>Bruchinae</taxon>
        <taxon>Bruchini</taxon>
        <taxon>Acanthoscelides</taxon>
    </lineage>
</organism>
<feature type="compositionally biased region" description="Basic and acidic residues" evidence="1">
    <location>
        <begin position="7"/>
        <end position="25"/>
    </location>
</feature>
<keyword evidence="3" id="KW-1185">Reference proteome</keyword>
<dbReference type="AlphaFoldDB" id="A0A9P0LJV7"/>
<evidence type="ECO:0000256" key="1">
    <source>
        <dbReference type="SAM" id="MobiDB-lite"/>
    </source>
</evidence>
<accession>A0A9P0LJV7</accession>
<name>A0A9P0LJV7_ACAOB</name>
<comment type="caution">
    <text evidence="2">The sequence shown here is derived from an EMBL/GenBank/DDBJ whole genome shotgun (WGS) entry which is preliminary data.</text>
</comment>
<protein>
    <submittedName>
        <fullName evidence="2">Uncharacterized protein</fullName>
    </submittedName>
</protein>
<gene>
    <name evidence="2" type="ORF">ACAOBT_LOCUS20978</name>
</gene>
<proteinExistence type="predicted"/>